<name>A0A0D0CLG8_9AGAM</name>
<protein>
    <submittedName>
        <fullName evidence="1">Uncharacterized protein</fullName>
    </submittedName>
</protein>
<keyword evidence="2" id="KW-1185">Reference proteome</keyword>
<sequence length="60" mass="6511">LSTKSRNTLQKLGQSLLAAYAYNNFDVDLKSQVLTAESSSGILQLGYLHECAADAVHWIG</sequence>
<dbReference type="AlphaFoldDB" id="A0A0D0CLG8"/>
<gene>
    <name evidence="1" type="ORF">PAXRUDRAFT_153105</name>
</gene>
<organism evidence="1 2">
    <name type="scientific">Paxillus rubicundulus Ve08.2h10</name>
    <dbReference type="NCBI Taxonomy" id="930991"/>
    <lineage>
        <taxon>Eukaryota</taxon>
        <taxon>Fungi</taxon>
        <taxon>Dikarya</taxon>
        <taxon>Basidiomycota</taxon>
        <taxon>Agaricomycotina</taxon>
        <taxon>Agaricomycetes</taxon>
        <taxon>Agaricomycetidae</taxon>
        <taxon>Boletales</taxon>
        <taxon>Paxilineae</taxon>
        <taxon>Paxillaceae</taxon>
        <taxon>Paxillus</taxon>
    </lineage>
</organism>
<dbReference type="Proteomes" id="UP000054538">
    <property type="component" value="Unassembled WGS sequence"/>
</dbReference>
<dbReference type="InParanoid" id="A0A0D0CLG8"/>
<dbReference type="OrthoDB" id="4743193at2759"/>
<reference evidence="2" key="2">
    <citation type="submission" date="2015-01" db="EMBL/GenBank/DDBJ databases">
        <title>Evolutionary Origins and Diversification of the Mycorrhizal Mutualists.</title>
        <authorList>
            <consortium name="DOE Joint Genome Institute"/>
            <consortium name="Mycorrhizal Genomics Consortium"/>
            <person name="Kohler A."/>
            <person name="Kuo A."/>
            <person name="Nagy L.G."/>
            <person name="Floudas D."/>
            <person name="Copeland A."/>
            <person name="Barry K.W."/>
            <person name="Cichocki N."/>
            <person name="Veneault-Fourrey C."/>
            <person name="LaButti K."/>
            <person name="Lindquist E.A."/>
            <person name="Lipzen A."/>
            <person name="Lundell T."/>
            <person name="Morin E."/>
            <person name="Murat C."/>
            <person name="Riley R."/>
            <person name="Ohm R."/>
            <person name="Sun H."/>
            <person name="Tunlid A."/>
            <person name="Henrissat B."/>
            <person name="Grigoriev I.V."/>
            <person name="Hibbett D.S."/>
            <person name="Martin F."/>
        </authorList>
    </citation>
    <scope>NUCLEOTIDE SEQUENCE [LARGE SCALE GENOMIC DNA]</scope>
    <source>
        <strain evidence="2">Ve08.2h10</strain>
    </source>
</reference>
<evidence type="ECO:0000313" key="2">
    <source>
        <dbReference type="Proteomes" id="UP000054538"/>
    </source>
</evidence>
<feature type="non-terminal residue" evidence="1">
    <location>
        <position position="1"/>
    </location>
</feature>
<dbReference type="HOGENOM" id="CLU_2942482_0_0_1"/>
<dbReference type="EMBL" id="KN825589">
    <property type="protein sequence ID" value="KIK83657.1"/>
    <property type="molecule type" value="Genomic_DNA"/>
</dbReference>
<reference evidence="1 2" key="1">
    <citation type="submission" date="2014-04" db="EMBL/GenBank/DDBJ databases">
        <authorList>
            <consortium name="DOE Joint Genome Institute"/>
            <person name="Kuo A."/>
            <person name="Kohler A."/>
            <person name="Jargeat P."/>
            <person name="Nagy L.G."/>
            <person name="Floudas D."/>
            <person name="Copeland A."/>
            <person name="Barry K.W."/>
            <person name="Cichocki N."/>
            <person name="Veneault-Fourrey C."/>
            <person name="LaButti K."/>
            <person name="Lindquist E.A."/>
            <person name="Lipzen A."/>
            <person name="Lundell T."/>
            <person name="Morin E."/>
            <person name="Murat C."/>
            <person name="Sun H."/>
            <person name="Tunlid A."/>
            <person name="Henrissat B."/>
            <person name="Grigoriev I.V."/>
            <person name="Hibbett D.S."/>
            <person name="Martin F."/>
            <person name="Nordberg H.P."/>
            <person name="Cantor M.N."/>
            <person name="Hua S.X."/>
        </authorList>
    </citation>
    <scope>NUCLEOTIDE SEQUENCE [LARGE SCALE GENOMIC DNA]</scope>
    <source>
        <strain evidence="1 2">Ve08.2h10</strain>
    </source>
</reference>
<proteinExistence type="predicted"/>
<accession>A0A0D0CLG8</accession>
<evidence type="ECO:0000313" key="1">
    <source>
        <dbReference type="EMBL" id="KIK83657.1"/>
    </source>
</evidence>